<feature type="region of interest" description="Disordered" evidence="1">
    <location>
        <begin position="307"/>
        <end position="346"/>
    </location>
</feature>
<reference evidence="3" key="1">
    <citation type="submission" date="2020-11" db="EMBL/GenBank/DDBJ databases">
        <authorList>
            <consortium name="DOE Joint Genome Institute"/>
            <person name="Ahrendt S."/>
            <person name="Riley R."/>
            <person name="Andreopoulos W."/>
            <person name="Labutti K."/>
            <person name="Pangilinan J."/>
            <person name="Ruiz-Duenas F.J."/>
            <person name="Barrasa J.M."/>
            <person name="Sanchez-Garcia M."/>
            <person name="Camarero S."/>
            <person name="Miyauchi S."/>
            <person name="Serrano A."/>
            <person name="Linde D."/>
            <person name="Babiker R."/>
            <person name="Drula E."/>
            <person name="Ayuso-Fernandez I."/>
            <person name="Pacheco R."/>
            <person name="Padilla G."/>
            <person name="Ferreira P."/>
            <person name="Barriuso J."/>
            <person name="Kellner H."/>
            <person name="Castanera R."/>
            <person name="Alfaro M."/>
            <person name="Ramirez L."/>
            <person name="Pisabarro A.G."/>
            <person name="Kuo A."/>
            <person name="Tritt A."/>
            <person name="Lipzen A."/>
            <person name="He G."/>
            <person name="Yan M."/>
            <person name="Ng V."/>
            <person name="Cullen D."/>
            <person name="Martin F."/>
            <person name="Rosso M.-N."/>
            <person name="Henrissat B."/>
            <person name="Hibbett D."/>
            <person name="Martinez A.T."/>
            <person name="Grigoriev I.V."/>
        </authorList>
    </citation>
    <scope>NUCLEOTIDE SEQUENCE</scope>
    <source>
        <strain evidence="3">MF-IS2</strain>
    </source>
</reference>
<keyword evidence="4" id="KW-1185">Reference proteome</keyword>
<proteinExistence type="predicted"/>
<keyword evidence="2" id="KW-1133">Transmembrane helix</keyword>
<gene>
    <name evidence="3" type="ORF">P691DRAFT_2231</name>
</gene>
<dbReference type="EMBL" id="MU151051">
    <property type="protein sequence ID" value="KAF9454916.1"/>
    <property type="molecule type" value="Genomic_DNA"/>
</dbReference>
<feature type="compositionally biased region" description="Low complexity" evidence="1">
    <location>
        <begin position="197"/>
        <end position="206"/>
    </location>
</feature>
<sequence>MPSSGHVLRRAPKAGLPHQTLVIVIVCAAVGGFVLVILLYRAIRSCRPRNAAPLPPIQPLAHQREHQLAQFEATLRAQNYDPTFLAAPPPPHSPLGSSSSRGSKASLLGSYSSPHTSYAQPGEGSEDLSNLSPLEPAIPLELSPSASTPGSSSINLNDSPTHGSPSAPTPAPRPRHSKSLTRSGRDDQGRPHHHRPSSLASSPSRSNSRRGTPHGPHSQMQIIMPAPLAPGIPPNLTRQSIYEHDSPSERPYIVDRWVPAGRDSIFDASTTHDSYASATNSNFGQARTPKPSGHVVTGSHINHRAYPSTSNVGVHPPPVPRVPSIYNRVGDPEGAEEDRGRKSRIA</sequence>
<dbReference type="Proteomes" id="UP000807342">
    <property type="component" value="Unassembled WGS sequence"/>
</dbReference>
<dbReference type="AlphaFoldDB" id="A0A9P5XSE3"/>
<evidence type="ECO:0000313" key="3">
    <source>
        <dbReference type="EMBL" id="KAF9454916.1"/>
    </source>
</evidence>
<name>A0A9P5XSE3_9AGAR</name>
<keyword evidence="2" id="KW-0472">Membrane</keyword>
<organism evidence="3 4">
    <name type="scientific">Macrolepiota fuliginosa MF-IS2</name>
    <dbReference type="NCBI Taxonomy" id="1400762"/>
    <lineage>
        <taxon>Eukaryota</taxon>
        <taxon>Fungi</taxon>
        <taxon>Dikarya</taxon>
        <taxon>Basidiomycota</taxon>
        <taxon>Agaricomycotina</taxon>
        <taxon>Agaricomycetes</taxon>
        <taxon>Agaricomycetidae</taxon>
        <taxon>Agaricales</taxon>
        <taxon>Agaricineae</taxon>
        <taxon>Agaricaceae</taxon>
        <taxon>Macrolepiota</taxon>
    </lineage>
</organism>
<evidence type="ECO:0000256" key="2">
    <source>
        <dbReference type="SAM" id="Phobius"/>
    </source>
</evidence>
<evidence type="ECO:0000313" key="4">
    <source>
        <dbReference type="Proteomes" id="UP000807342"/>
    </source>
</evidence>
<protein>
    <submittedName>
        <fullName evidence="3">Uncharacterized protein</fullName>
    </submittedName>
</protein>
<keyword evidence="2" id="KW-0812">Transmembrane</keyword>
<evidence type="ECO:0000256" key="1">
    <source>
        <dbReference type="SAM" id="MobiDB-lite"/>
    </source>
</evidence>
<feature type="compositionally biased region" description="Low complexity" evidence="1">
    <location>
        <begin position="94"/>
        <end position="110"/>
    </location>
</feature>
<feature type="transmembrane region" description="Helical" evidence="2">
    <location>
        <begin position="20"/>
        <end position="40"/>
    </location>
</feature>
<accession>A0A9P5XSE3</accession>
<feature type="region of interest" description="Disordered" evidence="1">
    <location>
        <begin position="82"/>
        <end position="220"/>
    </location>
</feature>
<dbReference type="OrthoDB" id="3270653at2759"/>
<feature type="compositionally biased region" description="Polar residues" evidence="1">
    <location>
        <begin position="154"/>
        <end position="163"/>
    </location>
</feature>
<feature type="compositionally biased region" description="Low complexity" evidence="1">
    <location>
        <begin position="143"/>
        <end position="153"/>
    </location>
</feature>
<comment type="caution">
    <text evidence="3">The sequence shown here is derived from an EMBL/GenBank/DDBJ whole genome shotgun (WGS) entry which is preliminary data.</text>
</comment>